<keyword evidence="2" id="KW-1185">Reference proteome</keyword>
<sequence>MAEVAPLPAALPLPDIANVAHAYELQAQASTMQAEASTILSQNAALLPNIPAVNEVNILQQILASINEINGRLNTTNGRLGTIEGRLTTMEGRLTTMEGRLTTMEGQLNNVRADVETVRADVQQVRQDLRYESECTIIRSHNIQQARNGPLIPLPHRPGCPAYQAGEFPANESALPGLPVAAANHLLAAYGLPTAGNIQEKRERLARFLGRQL</sequence>
<dbReference type="Proteomes" id="UP000030671">
    <property type="component" value="Unassembled WGS sequence"/>
</dbReference>
<dbReference type="Gene3D" id="1.20.5.340">
    <property type="match status" value="1"/>
</dbReference>
<dbReference type="OrthoDB" id="3021440at2759"/>
<evidence type="ECO:0000313" key="2">
    <source>
        <dbReference type="Proteomes" id="UP000030671"/>
    </source>
</evidence>
<dbReference type="STRING" id="747525.W4K3R9"/>
<dbReference type="AlphaFoldDB" id="W4K3R9"/>
<dbReference type="SUPFAM" id="SSF57997">
    <property type="entry name" value="Tropomyosin"/>
    <property type="match status" value="1"/>
</dbReference>
<dbReference type="RefSeq" id="XP_009548510.1">
    <property type="nucleotide sequence ID" value="XM_009550215.1"/>
</dbReference>
<accession>W4K3R9</accession>
<gene>
    <name evidence="1" type="ORF">HETIRDRAFT_322925</name>
</gene>
<organism evidence="1 2">
    <name type="scientific">Heterobasidion irregulare (strain TC 32-1)</name>
    <dbReference type="NCBI Taxonomy" id="747525"/>
    <lineage>
        <taxon>Eukaryota</taxon>
        <taxon>Fungi</taxon>
        <taxon>Dikarya</taxon>
        <taxon>Basidiomycota</taxon>
        <taxon>Agaricomycotina</taxon>
        <taxon>Agaricomycetes</taxon>
        <taxon>Russulales</taxon>
        <taxon>Bondarzewiaceae</taxon>
        <taxon>Heterobasidion</taxon>
        <taxon>Heterobasidion annosum species complex</taxon>
    </lineage>
</organism>
<dbReference type="KEGG" id="hir:HETIRDRAFT_322925"/>
<evidence type="ECO:0000313" key="1">
    <source>
        <dbReference type="EMBL" id="ETW79985.1"/>
    </source>
</evidence>
<proteinExistence type="predicted"/>
<reference evidence="1 2" key="1">
    <citation type="journal article" date="2012" name="New Phytol.">
        <title>Insight into trade-off between wood decay and parasitism from the genome of a fungal forest pathogen.</title>
        <authorList>
            <person name="Olson A."/>
            <person name="Aerts A."/>
            <person name="Asiegbu F."/>
            <person name="Belbahri L."/>
            <person name="Bouzid O."/>
            <person name="Broberg A."/>
            <person name="Canback B."/>
            <person name="Coutinho P.M."/>
            <person name="Cullen D."/>
            <person name="Dalman K."/>
            <person name="Deflorio G."/>
            <person name="van Diepen L.T."/>
            <person name="Dunand C."/>
            <person name="Duplessis S."/>
            <person name="Durling M."/>
            <person name="Gonthier P."/>
            <person name="Grimwood J."/>
            <person name="Fossdal C.G."/>
            <person name="Hansson D."/>
            <person name="Henrissat B."/>
            <person name="Hietala A."/>
            <person name="Himmelstrand K."/>
            <person name="Hoffmeister D."/>
            <person name="Hogberg N."/>
            <person name="James T.Y."/>
            <person name="Karlsson M."/>
            <person name="Kohler A."/>
            <person name="Kues U."/>
            <person name="Lee Y.H."/>
            <person name="Lin Y.C."/>
            <person name="Lind M."/>
            <person name="Lindquist E."/>
            <person name="Lombard V."/>
            <person name="Lucas S."/>
            <person name="Lunden K."/>
            <person name="Morin E."/>
            <person name="Murat C."/>
            <person name="Park J."/>
            <person name="Raffaello T."/>
            <person name="Rouze P."/>
            <person name="Salamov A."/>
            <person name="Schmutz J."/>
            <person name="Solheim H."/>
            <person name="Stahlberg J."/>
            <person name="Velez H."/>
            <person name="de Vries R.P."/>
            <person name="Wiebenga A."/>
            <person name="Woodward S."/>
            <person name="Yakovlev I."/>
            <person name="Garbelotto M."/>
            <person name="Martin F."/>
            <person name="Grigoriev I.V."/>
            <person name="Stenlid J."/>
        </authorList>
    </citation>
    <scope>NUCLEOTIDE SEQUENCE [LARGE SCALE GENOMIC DNA]</scope>
    <source>
        <strain evidence="1 2">TC 32-1</strain>
    </source>
</reference>
<dbReference type="InParanoid" id="W4K3R9"/>
<name>W4K3R9_HETIT</name>
<dbReference type="HOGENOM" id="CLU_1294564_0_0_1"/>
<dbReference type="EMBL" id="KI925460">
    <property type="protein sequence ID" value="ETW79985.1"/>
    <property type="molecule type" value="Genomic_DNA"/>
</dbReference>
<dbReference type="GeneID" id="20670920"/>
<protein>
    <submittedName>
        <fullName evidence="1">Uncharacterized protein</fullName>
    </submittedName>
</protein>